<keyword evidence="2" id="KW-1185">Reference proteome</keyword>
<dbReference type="RefSeq" id="WP_128783513.1">
    <property type="nucleotide sequence ID" value="NZ_JAKJSG010000036.1"/>
</dbReference>
<evidence type="ECO:0000313" key="1">
    <source>
        <dbReference type="EMBL" id="RWX56428.1"/>
    </source>
</evidence>
<dbReference type="AlphaFoldDB" id="A0A3S3UKZ6"/>
<accession>A0A3S3UKZ6</accession>
<sequence>MLLKTSDTEQQLVLTHCLRLHQVIHPTQIAAVLAKLGLADTGLPASELPGSGLVSPDLNGRSWWTENLSAPQQAWLNQGLLEHCGLMPLLSELGQLQYWALLPWQILEEVLTLWCAWFHLDSITRIICRSDLQAIRDNLGDDYDWLMAHGRLHPANPHSTEFSTRSRSSFSWLSKLTKRSRFKSVSTLSSSIASHSTSGSYPITALNWEQEKERTRVLIVGKLAQDWPESWRLLFQLKFPVCSENESTPSSPSAFSSLSINTATLSVLSPSLMVCLQRKSPEWYEWLQQILP</sequence>
<dbReference type="OrthoDB" id="5812680at2"/>
<dbReference type="Proteomes" id="UP000287563">
    <property type="component" value="Unassembled WGS sequence"/>
</dbReference>
<evidence type="ECO:0000313" key="2">
    <source>
        <dbReference type="Proteomes" id="UP000287563"/>
    </source>
</evidence>
<proteinExistence type="predicted"/>
<name>A0A3S3UKZ6_9GAMM</name>
<reference evidence="1 2" key="1">
    <citation type="submission" date="2018-11" db="EMBL/GenBank/DDBJ databases">
        <title>Photobacterium sp. BEI247 sp. nov., a marine bacterium isolated from Yongle Blue Hole in the South China Sea.</title>
        <authorList>
            <person name="Wang X."/>
        </authorList>
    </citation>
    <scope>NUCLEOTIDE SEQUENCE [LARGE SCALE GENOMIC DNA]</scope>
    <source>
        <strain evidence="2">BEI247</strain>
    </source>
</reference>
<dbReference type="EMBL" id="RJLM01000002">
    <property type="protein sequence ID" value="RWX56428.1"/>
    <property type="molecule type" value="Genomic_DNA"/>
</dbReference>
<gene>
    <name evidence="1" type="ORF">EDI28_09175</name>
</gene>
<organism evidence="1 2">
    <name type="scientific">Photobacterium chitinilyticum</name>
    <dbReference type="NCBI Taxonomy" id="2485123"/>
    <lineage>
        <taxon>Bacteria</taxon>
        <taxon>Pseudomonadati</taxon>
        <taxon>Pseudomonadota</taxon>
        <taxon>Gammaproteobacteria</taxon>
        <taxon>Vibrionales</taxon>
        <taxon>Vibrionaceae</taxon>
        <taxon>Photobacterium</taxon>
    </lineage>
</organism>
<protein>
    <submittedName>
        <fullName evidence="1">Uncharacterized protein</fullName>
    </submittedName>
</protein>
<comment type="caution">
    <text evidence="1">The sequence shown here is derived from an EMBL/GenBank/DDBJ whole genome shotgun (WGS) entry which is preliminary data.</text>
</comment>